<comment type="subcellular location">
    <subcellularLocation>
        <location evidence="1">Membrane</location>
        <topology evidence="1">Single-pass membrane protein</topology>
    </subcellularLocation>
</comment>
<dbReference type="PANTHER" id="PTHR33162:SF1">
    <property type="entry name" value="SEC-INDEPENDENT PROTEIN TRANSLOCASE PROTEIN TATA, CHLOROPLASTIC"/>
    <property type="match status" value="1"/>
</dbReference>
<protein>
    <submittedName>
        <fullName evidence="9">Sec-independent translocase</fullName>
    </submittedName>
</protein>
<dbReference type="RefSeq" id="WP_344803765.1">
    <property type="nucleotide sequence ID" value="NZ_BAABAB010000014.1"/>
</dbReference>
<keyword evidence="4" id="KW-0653">Protein transport</keyword>
<keyword evidence="5" id="KW-1133">Transmembrane helix</keyword>
<evidence type="ECO:0000313" key="9">
    <source>
        <dbReference type="EMBL" id="GAA3617032.1"/>
    </source>
</evidence>
<dbReference type="Pfam" id="PF02416">
    <property type="entry name" value="TatA_B_E"/>
    <property type="match status" value="1"/>
</dbReference>
<evidence type="ECO:0000256" key="7">
    <source>
        <dbReference type="ARBA" id="ARBA00023136"/>
    </source>
</evidence>
<comment type="caution">
    <text evidence="9">The sequence shown here is derived from an EMBL/GenBank/DDBJ whole genome shotgun (WGS) entry which is preliminary data.</text>
</comment>
<evidence type="ECO:0000313" key="10">
    <source>
        <dbReference type="Proteomes" id="UP001501490"/>
    </source>
</evidence>
<dbReference type="PANTHER" id="PTHR33162">
    <property type="entry name" value="SEC-INDEPENDENT PROTEIN TRANSLOCASE PROTEIN TATA, CHLOROPLASTIC"/>
    <property type="match status" value="1"/>
</dbReference>
<dbReference type="NCBIfam" id="NF002377">
    <property type="entry name" value="PRK01371.1-4"/>
    <property type="match status" value="1"/>
</dbReference>
<evidence type="ECO:0000256" key="1">
    <source>
        <dbReference type="ARBA" id="ARBA00004167"/>
    </source>
</evidence>
<dbReference type="Proteomes" id="UP001501490">
    <property type="component" value="Unassembled WGS sequence"/>
</dbReference>
<dbReference type="NCBIfam" id="NF002375">
    <property type="entry name" value="PRK01371.1-2"/>
    <property type="match status" value="1"/>
</dbReference>
<dbReference type="Gene3D" id="1.20.5.3310">
    <property type="match status" value="1"/>
</dbReference>
<keyword evidence="7" id="KW-0472">Membrane</keyword>
<reference evidence="10" key="1">
    <citation type="journal article" date="2019" name="Int. J. Syst. Evol. Microbiol.">
        <title>The Global Catalogue of Microorganisms (GCM) 10K type strain sequencing project: providing services to taxonomists for standard genome sequencing and annotation.</title>
        <authorList>
            <consortium name="The Broad Institute Genomics Platform"/>
            <consortium name="The Broad Institute Genome Sequencing Center for Infectious Disease"/>
            <person name="Wu L."/>
            <person name="Ma J."/>
        </authorList>
    </citation>
    <scope>NUCLEOTIDE SEQUENCE [LARGE SCALE GENOMIC DNA]</scope>
    <source>
        <strain evidence="10">JCM 16929</strain>
    </source>
</reference>
<dbReference type="InterPro" id="IPR003369">
    <property type="entry name" value="TatA/B/E"/>
</dbReference>
<sequence>MFDINAPEFLVLVVIAIVLFGPEKLPEFARKAARVLRYLRNIASNAQDQLSQELGPEFSDLDIRDLNPKTFVQKHLLDDIQPVVDDVKKEFDDVSTTGKSARDDVATAIGQKPLSPGGPTPRASTSIPAGSHAPFDLEAT</sequence>
<evidence type="ECO:0000256" key="8">
    <source>
        <dbReference type="SAM" id="MobiDB-lite"/>
    </source>
</evidence>
<name>A0ABP6ZST5_9ACTN</name>
<organism evidence="9 10">
    <name type="scientific">Microlunatus ginsengisoli</name>
    <dbReference type="NCBI Taxonomy" id="363863"/>
    <lineage>
        <taxon>Bacteria</taxon>
        <taxon>Bacillati</taxon>
        <taxon>Actinomycetota</taxon>
        <taxon>Actinomycetes</taxon>
        <taxon>Propionibacteriales</taxon>
        <taxon>Propionibacteriaceae</taxon>
        <taxon>Microlunatus</taxon>
    </lineage>
</organism>
<evidence type="ECO:0000256" key="6">
    <source>
        <dbReference type="ARBA" id="ARBA00023010"/>
    </source>
</evidence>
<dbReference type="EMBL" id="BAABAB010000014">
    <property type="protein sequence ID" value="GAA3617032.1"/>
    <property type="molecule type" value="Genomic_DNA"/>
</dbReference>
<evidence type="ECO:0000256" key="4">
    <source>
        <dbReference type="ARBA" id="ARBA00022927"/>
    </source>
</evidence>
<keyword evidence="3" id="KW-0812">Transmembrane</keyword>
<keyword evidence="10" id="KW-1185">Reference proteome</keyword>
<evidence type="ECO:0000256" key="5">
    <source>
        <dbReference type="ARBA" id="ARBA00022989"/>
    </source>
</evidence>
<feature type="region of interest" description="Disordered" evidence="8">
    <location>
        <begin position="93"/>
        <end position="140"/>
    </location>
</feature>
<proteinExistence type="predicted"/>
<accession>A0ABP6ZST5</accession>
<keyword evidence="2" id="KW-0813">Transport</keyword>
<gene>
    <name evidence="9" type="ORF">GCM10022236_18920</name>
</gene>
<evidence type="ECO:0000256" key="3">
    <source>
        <dbReference type="ARBA" id="ARBA00022692"/>
    </source>
</evidence>
<keyword evidence="6" id="KW-0811">Translocation</keyword>
<dbReference type="PRINTS" id="PR01506">
    <property type="entry name" value="TATBPROTEIN"/>
</dbReference>
<evidence type="ECO:0000256" key="2">
    <source>
        <dbReference type="ARBA" id="ARBA00022448"/>
    </source>
</evidence>